<reference evidence="1" key="1">
    <citation type="journal article" date="2021" name="Nat. Commun.">
        <title>Genetic determinants of endophytism in the Arabidopsis root mycobiome.</title>
        <authorList>
            <person name="Mesny F."/>
            <person name="Miyauchi S."/>
            <person name="Thiergart T."/>
            <person name="Pickel B."/>
            <person name="Atanasova L."/>
            <person name="Karlsson M."/>
            <person name="Huettel B."/>
            <person name="Barry K.W."/>
            <person name="Haridas S."/>
            <person name="Chen C."/>
            <person name="Bauer D."/>
            <person name="Andreopoulos W."/>
            <person name="Pangilinan J."/>
            <person name="LaButti K."/>
            <person name="Riley R."/>
            <person name="Lipzen A."/>
            <person name="Clum A."/>
            <person name="Drula E."/>
            <person name="Henrissat B."/>
            <person name="Kohler A."/>
            <person name="Grigoriev I.V."/>
            <person name="Martin F.M."/>
            <person name="Hacquard S."/>
        </authorList>
    </citation>
    <scope>NUCLEOTIDE SEQUENCE</scope>
    <source>
        <strain evidence="1">MPI-CAGE-AT-0023</strain>
    </source>
</reference>
<dbReference type="OrthoDB" id="426293at2759"/>
<evidence type="ECO:0000313" key="2">
    <source>
        <dbReference type="Proteomes" id="UP000720189"/>
    </source>
</evidence>
<dbReference type="GeneID" id="70227300"/>
<comment type="caution">
    <text evidence="1">The sequence shown here is derived from an EMBL/GenBank/DDBJ whole genome shotgun (WGS) entry which is preliminary data.</text>
</comment>
<organism evidence="1 2">
    <name type="scientific">Fusarium redolens</name>
    <dbReference type="NCBI Taxonomy" id="48865"/>
    <lineage>
        <taxon>Eukaryota</taxon>
        <taxon>Fungi</taxon>
        <taxon>Dikarya</taxon>
        <taxon>Ascomycota</taxon>
        <taxon>Pezizomycotina</taxon>
        <taxon>Sordariomycetes</taxon>
        <taxon>Hypocreomycetidae</taxon>
        <taxon>Hypocreales</taxon>
        <taxon>Nectriaceae</taxon>
        <taxon>Fusarium</taxon>
        <taxon>Fusarium redolens species complex</taxon>
    </lineage>
</organism>
<dbReference type="Pfam" id="PF00023">
    <property type="entry name" value="Ank"/>
    <property type="match status" value="1"/>
</dbReference>
<gene>
    <name evidence="1" type="ORF">BKA55DRAFT_652447</name>
</gene>
<proteinExistence type="predicted"/>
<dbReference type="EMBL" id="JAGMUX010000017">
    <property type="protein sequence ID" value="KAH7234825.1"/>
    <property type="molecule type" value="Genomic_DNA"/>
</dbReference>
<dbReference type="PANTHER" id="PTHR46224">
    <property type="entry name" value="ANKYRIN REPEAT FAMILY PROTEIN"/>
    <property type="match status" value="1"/>
</dbReference>
<sequence length="304" mass="33917">MQSPHPRRMLNDAIRERSLPQLVAAMEMIEADPRLGCSLQELLPSILRRCVRHGSIDLVRYLLECEKAPTASLSPLTVAANSSVALLELLLAHGWDINKAEVESSLERGHKLIDHVCDDNQLVRWLVEHGAQVTDGELDGYEIFPQPAPLLETCAVRGSVATFRFLQSKGALLGHRTLHRAAGEAAAVGADPHNNRQEVHDEVLGDDARARRERAEMLIFLVDEMKLEINAMDSTIPDRAYHWGTPLCYAAVKERGAHVVRWLLEKGAQPMVETAQNVANAEMLARLTGRAENARILHEWKQIH</sequence>
<protein>
    <recommendedName>
        <fullName evidence="3">Ankyrin</fullName>
    </recommendedName>
</protein>
<dbReference type="InterPro" id="IPR002110">
    <property type="entry name" value="Ankyrin_rpt"/>
</dbReference>
<dbReference type="AlphaFoldDB" id="A0A9P9JW72"/>
<accession>A0A9P9JW72</accession>
<dbReference type="Proteomes" id="UP000720189">
    <property type="component" value="Unassembled WGS sequence"/>
</dbReference>
<dbReference type="InterPro" id="IPR036770">
    <property type="entry name" value="Ankyrin_rpt-contain_sf"/>
</dbReference>
<name>A0A9P9JW72_FUSRE</name>
<evidence type="ECO:0000313" key="1">
    <source>
        <dbReference type="EMBL" id="KAH7234825.1"/>
    </source>
</evidence>
<evidence type="ECO:0008006" key="3">
    <source>
        <dbReference type="Google" id="ProtNLM"/>
    </source>
</evidence>
<keyword evidence="2" id="KW-1185">Reference proteome</keyword>
<dbReference type="Gene3D" id="1.25.40.20">
    <property type="entry name" value="Ankyrin repeat-containing domain"/>
    <property type="match status" value="1"/>
</dbReference>
<dbReference type="InterPro" id="IPR051616">
    <property type="entry name" value="Cul2-RING_E3_ligase_SR"/>
</dbReference>
<dbReference type="SUPFAM" id="SSF48403">
    <property type="entry name" value="Ankyrin repeat"/>
    <property type="match status" value="1"/>
</dbReference>
<dbReference type="RefSeq" id="XP_046044590.1">
    <property type="nucleotide sequence ID" value="XM_046197346.1"/>
</dbReference>